<proteinExistence type="predicted"/>
<name>A0A3N4UUM2_9GAMM</name>
<reference evidence="2 4" key="1">
    <citation type="submission" date="2018-11" db="EMBL/GenBank/DDBJ databases">
        <title>Genomic Encyclopedia of Type Strains, Phase IV (KMG-IV): sequencing the most valuable type-strain genomes for metagenomic binning, comparative biology and taxonomic classification.</title>
        <authorList>
            <person name="Goeker M."/>
        </authorList>
    </citation>
    <scope>NUCLEOTIDE SEQUENCE [LARGE SCALE GENOMIC DNA]</scope>
    <source>
        <strain evidence="2 4">DSM 25623</strain>
    </source>
</reference>
<feature type="region of interest" description="Disordered" evidence="1">
    <location>
        <begin position="1"/>
        <end position="29"/>
    </location>
</feature>
<organism evidence="2 4">
    <name type="scientific">Vulcaniibacterium tengchongense</name>
    <dbReference type="NCBI Taxonomy" id="1273429"/>
    <lineage>
        <taxon>Bacteria</taxon>
        <taxon>Pseudomonadati</taxon>
        <taxon>Pseudomonadota</taxon>
        <taxon>Gammaproteobacteria</taxon>
        <taxon>Lysobacterales</taxon>
        <taxon>Lysobacteraceae</taxon>
        <taxon>Vulcaniibacterium</taxon>
    </lineage>
</organism>
<sequence length="29" mass="3011">TAKPAAPKPAPRKLRGAAAAAGDPHWQEF</sequence>
<feature type="non-terminal residue" evidence="2">
    <location>
        <position position="1"/>
    </location>
</feature>
<evidence type="ECO:0000256" key="1">
    <source>
        <dbReference type="SAM" id="MobiDB-lite"/>
    </source>
</evidence>
<dbReference type="Proteomes" id="UP000269708">
    <property type="component" value="Unassembled WGS sequence"/>
</dbReference>
<comment type="caution">
    <text evidence="2">The sequence shown here is derived from an EMBL/GenBank/DDBJ whole genome shotgun (WGS) entry which is preliminary data.</text>
</comment>
<keyword evidence="4" id="KW-1185">Reference proteome</keyword>
<accession>A0A3N4UUM2</accession>
<dbReference type="EMBL" id="RKQN01000012">
    <property type="protein sequence ID" value="RPE73788.1"/>
    <property type="molecule type" value="Genomic_DNA"/>
</dbReference>
<dbReference type="EMBL" id="RKQN01000009">
    <property type="protein sequence ID" value="RPE74609.1"/>
    <property type="molecule type" value="Genomic_DNA"/>
</dbReference>
<evidence type="ECO:0000313" key="4">
    <source>
        <dbReference type="Proteomes" id="UP000269708"/>
    </source>
</evidence>
<gene>
    <name evidence="3" type="ORF">EDC50_3218</name>
    <name evidence="2" type="ORF">EDC50_3241</name>
</gene>
<dbReference type="AlphaFoldDB" id="A0A3N4UUM2"/>
<protein>
    <submittedName>
        <fullName evidence="2">Uncharacterized protein</fullName>
    </submittedName>
</protein>
<evidence type="ECO:0000313" key="3">
    <source>
        <dbReference type="EMBL" id="RPE74609.1"/>
    </source>
</evidence>
<evidence type="ECO:0000313" key="2">
    <source>
        <dbReference type="EMBL" id="RPE73788.1"/>
    </source>
</evidence>